<evidence type="ECO:0000313" key="2">
    <source>
        <dbReference type="Proteomes" id="UP000092093"/>
    </source>
</evidence>
<organism evidence="1 2">
    <name type="scientific">Aphanizomenon flos-aquae WA102</name>
    <dbReference type="NCBI Taxonomy" id="1710896"/>
    <lineage>
        <taxon>Bacteria</taxon>
        <taxon>Bacillati</taxon>
        <taxon>Cyanobacteriota</taxon>
        <taxon>Cyanophyceae</taxon>
        <taxon>Nostocales</taxon>
        <taxon>Aphanizomenonaceae</taxon>
        <taxon>Aphanizomenon</taxon>
    </lineage>
</organism>
<evidence type="ECO:0000313" key="1">
    <source>
        <dbReference type="EMBL" id="OBQ31623.1"/>
    </source>
</evidence>
<comment type="caution">
    <text evidence="1">The sequence shown here is derived from an EMBL/GenBank/DDBJ whole genome shotgun (WGS) entry which is preliminary data.</text>
</comment>
<dbReference type="AlphaFoldDB" id="A0A1B7W3F4"/>
<proteinExistence type="predicted"/>
<sequence>MALAFKAGARAKDKLSNILEKIRFQGDLIVKISNNRYYACVKGNKTTQLIVIVLQFKSKYIACK</sequence>
<protein>
    <submittedName>
        <fullName evidence="1">Uncharacterized protein</fullName>
    </submittedName>
</protein>
<name>A0A1B7W3F4_APHFL</name>
<gene>
    <name evidence="1" type="ORF">AN484_28865</name>
</gene>
<dbReference type="EMBL" id="LJOW01001108">
    <property type="protein sequence ID" value="OBQ31623.1"/>
    <property type="molecule type" value="Genomic_DNA"/>
</dbReference>
<reference evidence="1 2" key="1">
    <citation type="submission" date="2015-09" db="EMBL/GenBank/DDBJ databases">
        <title>Aphanizomenon flos-aquae WA102.</title>
        <authorList>
            <person name="Driscoll C."/>
        </authorList>
    </citation>
    <scope>NUCLEOTIDE SEQUENCE [LARGE SCALE GENOMIC DNA]</scope>
    <source>
        <strain evidence="1">WA102</strain>
    </source>
</reference>
<accession>A0A1B7W3F4</accession>
<dbReference type="Proteomes" id="UP000092093">
    <property type="component" value="Unassembled WGS sequence"/>
</dbReference>